<evidence type="ECO:0000256" key="1">
    <source>
        <dbReference type="SAM" id="Phobius"/>
    </source>
</evidence>
<dbReference type="EMBL" id="UFWZ01000001">
    <property type="protein sequence ID" value="SUY47935.1"/>
    <property type="molecule type" value="Genomic_DNA"/>
</dbReference>
<dbReference type="Proteomes" id="UP000254664">
    <property type="component" value="Unassembled WGS sequence"/>
</dbReference>
<name>A0A381J9Y8_9CLOT</name>
<keyword evidence="1" id="KW-0472">Membrane</keyword>
<dbReference type="Pfam" id="PF09946">
    <property type="entry name" value="DUF2178"/>
    <property type="match status" value="1"/>
</dbReference>
<dbReference type="InterPro" id="IPR019235">
    <property type="entry name" value="DUF2178_TM"/>
</dbReference>
<feature type="transmembrane region" description="Helical" evidence="1">
    <location>
        <begin position="116"/>
        <end position="141"/>
    </location>
</feature>
<dbReference type="RefSeq" id="WP_172556332.1">
    <property type="nucleotide sequence ID" value="NZ_UFWZ01000001.1"/>
</dbReference>
<keyword evidence="1" id="KW-1133">Transmembrane helix</keyword>
<accession>A0A381J9Y8</accession>
<proteinExistence type="predicted"/>
<evidence type="ECO:0000313" key="3">
    <source>
        <dbReference type="Proteomes" id="UP000254664"/>
    </source>
</evidence>
<evidence type="ECO:0000313" key="2">
    <source>
        <dbReference type="EMBL" id="SUY47935.1"/>
    </source>
</evidence>
<keyword evidence="3" id="KW-1185">Reference proteome</keyword>
<dbReference type="AlphaFoldDB" id="A0A381J9Y8"/>
<keyword evidence="1 2" id="KW-0812">Transmembrane</keyword>
<gene>
    <name evidence="2" type="ORF">NCTC9836_02306</name>
</gene>
<feature type="transmembrane region" description="Helical" evidence="1">
    <location>
        <begin position="12"/>
        <end position="32"/>
    </location>
</feature>
<reference evidence="2 3" key="1">
    <citation type="submission" date="2018-06" db="EMBL/GenBank/DDBJ databases">
        <authorList>
            <consortium name="Pathogen Informatics"/>
            <person name="Doyle S."/>
        </authorList>
    </citation>
    <scope>NUCLEOTIDE SEQUENCE [LARGE SCALE GENOMIC DNA]</scope>
    <source>
        <strain evidence="2 3">NCTC9836</strain>
    </source>
</reference>
<feature type="transmembrane region" description="Helical" evidence="1">
    <location>
        <begin position="92"/>
        <end position="110"/>
    </location>
</feature>
<protein>
    <submittedName>
        <fullName evidence="2">Putative transmembrane protein</fullName>
    </submittedName>
</protein>
<sequence>MKKKIYNKRIFWIGVFFLALSLAYMILLIMRFNDISNGKVIKDSIYTLFTMLIGFSSIKQSLTYKETREAEKENDEREELINLKSSNASIKIIEIVCLVLMVSCIVLWYRTKAQGLLSMVVAFGLVFQISLILQIFTYIYYNKKG</sequence>
<organism evidence="2 3">
    <name type="scientific">Clostridium putrefaciens</name>
    <dbReference type="NCBI Taxonomy" id="99675"/>
    <lineage>
        <taxon>Bacteria</taxon>
        <taxon>Bacillati</taxon>
        <taxon>Bacillota</taxon>
        <taxon>Clostridia</taxon>
        <taxon>Eubacteriales</taxon>
        <taxon>Clostridiaceae</taxon>
        <taxon>Clostridium</taxon>
    </lineage>
</organism>